<dbReference type="Proteomes" id="UP001202961">
    <property type="component" value="Unassembled WGS sequence"/>
</dbReference>
<keyword evidence="6" id="KW-0106">Calcium</keyword>
<protein>
    <recommendedName>
        <fullName evidence="12">DUF1565 domain-containing protein</fullName>
    </recommendedName>
</protein>
<keyword evidence="7" id="KW-0456">Lyase</keyword>
<keyword evidence="3" id="KW-0964">Secreted</keyword>
<feature type="chain" id="PRO_5047175047" description="DUF1565 domain-containing protein" evidence="9">
    <location>
        <begin position="21"/>
        <end position="776"/>
    </location>
</feature>
<evidence type="ECO:0000256" key="6">
    <source>
        <dbReference type="ARBA" id="ARBA00022837"/>
    </source>
</evidence>
<proteinExistence type="inferred from homology"/>
<sequence length="776" mass="86031">MKHILLTFVSLLAMSAAAFSENYCVATDGDDRYQGTSLAQPWATIQHAVDIMTPGDTCYIRGGVYREEVNLSGKAGAADKPITLTSYQGEKVTLDGTMRIDGEWVVDEGDVYKTTVNQDVTQLFVDGKLMTLARFPNALAFSDEVWHRTAARCQRSRETTNGPNSGHVVDAGEAAKAISNAGHSFNECVALMNFGAHATASRIVENHAPGSREFDYSPELRKFKTTLGYFFEGGIDNAERPMLDMAQEWALDESTKTLYLWTDNGEDPTERVIDGKVQTYAITGDSTTKHIVIDGLNFFATTFSFTKSDHITIRNCNFNFCACSKRALGVLGPSETAQFIGDADDFCSMITIYNCQFQYADASALRGTFVENMRIENNLFYQVDYACVNNDSGKGNPFEPSSTINLNQVRGLLYRRNTLAVNGNAQSFSANRFLGRPMRKFKPHDYDPKVIRPIFCEYNFHTRCGLLHTDGTSMYMPLEHVKESLARYNWFIDNGQRDFRYDGDNKPLMGVHANVYRNVCMSSIRRHSPSGGDGMHLKGDFHEVYNNLGVDAASDISVSVGSGGNANSVTRNNAAQELLPHPLPGTASHNYAGGRDKKRVREMLRDPANWDFRPRADAVDLIDQGTDVKCSVKGQLIDVTAGYLGDAPDIGVYEHGDDVYWIPGRQEERASMPVPKAGGTNVPMDADLMYLIGLGGVKAKVYLGTDRDNLVLVAEKTIPQNIVSVSDEHALERDRTYYWRVDTELRGGRVVKGEVWSFTTEADPEISPPTKTKSNE</sequence>
<evidence type="ECO:0000256" key="9">
    <source>
        <dbReference type="SAM" id="SignalP"/>
    </source>
</evidence>
<accession>A0ABT0UEA6</accession>
<evidence type="ECO:0000256" key="8">
    <source>
        <dbReference type="ARBA" id="ARBA00038263"/>
    </source>
</evidence>
<evidence type="ECO:0000256" key="4">
    <source>
        <dbReference type="ARBA" id="ARBA00022723"/>
    </source>
</evidence>
<comment type="similarity">
    <text evidence="8">Belongs to the polysaccharide lyase 9 family.</text>
</comment>
<gene>
    <name evidence="10" type="ORF">NB063_31850</name>
</gene>
<evidence type="ECO:0008006" key="12">
    <source>
        <dbReference type="Google" id="ProtNLM"/>
    </source>
</evidence>
<dbReference type="RefSeq" id="WP_250933857.1">
    <property type="nucleotide sequence ID" value="NZ_JAMQBK010000147.1"/>
</dbReference>
<dbReference type="SUPFAM" id="SSF51126">
    <property type="entry name" value="Pectin lyase-like"/>
    <property type="match status" value="1"/>
</dbReference>
<evidence type="ECO:0000313" key="11">
    <source>
        <dbReference type="Proteomes" id="UP001202961"/>
    </source>
</evidence>
<organism evidence="10 11">
    <name type="scientific">Aporhodopirellula aestuarii</name>
    <dbReference type="NCBI Taxonomy" id="2950107"/>
    <lineage>
        <taxon>Bacteria</taxon>
        <taxon>Pseudomonadati</taxon>
        <taxon>Planctomycetota</taxon>
        <taxon>Planctomycetia</taxon>
        <taxon>Pirellulales</taxon>
        <taxon>Pirellulaceae</taxon>
        <taxon>Aporhodopirellula</taxon>
    </lineage>
</organism>
<dbReference type="EMBL" id="JAMQBK010000147">
    <property type="protein sequence ID" value="MCM2375240.1"/>
    <property type="molecule type" value="Genomic_DNA"/>
</dbReference>
<keyword evidence="5 9" id="KW-0732">Signal</keyword>
<comment type="caution">
    <text evidence="10">The sequence shown here is derived from an EMBL/GenBank/DDBJ whole genome shotgun (WGS) entry which is preliminary data.</text>
</comment>
<dbReference type="InterPro" id="IPR012334">
    <property type="entry name" value="Pectin_lyas_fold"/>
</dbReference>
<dbReference type="InterPro" id="IPR011050">
    <property type="entry name" value="Pectin_lyase_fold/virulence"/>
</dbReference>
<dbReference type="Gene3D" id="2.160.20.10">
    <property type="entry name" value="Single-stranded right-handed beta-helix, Pectin lyase-like"/>
    <property type="match status" value="2"/>
</dbReference>
<name>A0ABT0UEA6_9BACT</name>
<evidence type="ECO:0000313" key="10">
    <source>
        <dbReference type="EMBL" id="MCM2375240.1"/>
    </source>
</evidence>
<evidence type="ECO:0000256" key="7">
    <source>
        <dbReference type="ARBA" id="ARBA00023239"/>
    </source>
</evidence>
<evidence type="ECO:0000256" key="3">
    <source>
        <dbReference type="ARBA" id="ARBA00022525"/>
    </source>
</evidence>
<keyword evidence="4" id="KW-0479">Metal-binding</keyword>
<keyword evidence="11" id="KW-1185">Reference proteome</keyword>
<evidence type="ECO:0000256" key="1">
    <source>
        <dbReference type="ARBA" id="ARBA00001913"/>
    </source>
</evidence>
<comment type="subcellular location">
    <subcellularLocation>
        <location evidence="2">Secreted</location>
    </subcellularLocation>
</comment>
<dbReference type="PANTHER" id="PTHR40088:SF1">
    <property type="entry name" value="PECTATE LYASE PEL9"/>
    <property type="match status" value="1"/>
</dbReference>
<comment type="cofactor">
    <cofactor evidence="1">
        <name>Ca(2+)</name>
        <dbReference type="ChEBI" id="CHEBI:29108"/>
    </cofactor>
</comment>
<reference evidence="10 11" key="1">
    <citation type="journal article" date="2022" name="Syst. Appl. Microbiol.">
        <title>Rhodopirellula aestuarii sp. nov., a novel member of the genus Rhodopirellula isolated from brackish sediments collected in the Tagus River estuary, Portugal.</title>
        <authorList>
            <person name="Vitorino I.R."/>
            <person name="Klimek D."/>
            <person name="Calusinska M."/>
            <person name="Lobo-da-Cunha A."/>
            <person name="Vasconcelos V."/>
            <person name="Lage O.M."/>
        </authorList>
    </citation>
    <scope>NUCLEOTIDE SEQUENCE [LARGE SCALE GENOMIC DNA]</scope>
    <source>
        <strain evidence="10 11">ICT_H3.1</strain>
    </source>
</reference>
<dbReference type="InterPro" id="IPR052052">
    <property type="entry name" value="Polysaccharide_Lyase_9"/>
</dbReference>
<dbReference type="PANTHER" id="PTHR40088">
    <property type="entry name" value="PECTATE LYASE (EUROFUNG)"/>
    <property type="match status" value="1"/>
</dbReference>
<evidence type="ECO:0000256" key="2">
    <source>
        <dbReference type="ARBA" id="ARBA00004613"/>
    </source>
</evidence>
<evidence type="ECO:0000256" key="5">
    <source>
        <dbReference type="ARBA" id="ARBA00022729"/>
    </source>
</evidence>
<feature type="signal peptide" evidence="9">
    <location>
        <begin position="1"/>
        <end position="20"/>
    </location>
</feature>